<reference evidence="11 12" key="1">
    <citation type="journal article" date="2022" name="Cell">
        <title>Repeat-based holocentromeres influence genome architecture and karyotype evolution.</title>
        <authorList>
            <person name="Hofstatter P.G."/>
            <person name="Thangavel G."/>
            <person name="Lux T."/>
            <person name="Neumann P."/>
            <person name="Vondrak T."/>
            <person name="Novak P."/>
            <person name="Zhang M."/>
            <person name="Costa L."/>
            <person name="Castellani M."/>
            <person name="Scott A."/>
            <person name="Toegelov H."/>
            <person name="Fuchs J."/>
            <person name="Mata-Sucre Y."/>
            <person name="Dias Y."/>
            <person name="Vanzela A.L.L."/>
            <person name="Huettel B."/>
            <person name="Almeida C.C.S."/>
            <person name="Simkova H."/>
            <person name="Souza G."/>
            <person name="Pedrosa-Harand A."/>
            <person name="Macas J."/>
            <person name="Mayer K.F.X."/>
            <person name="Houben A."/>
            <person name="Marques A."/>
        </authorList>
    </citation>
    <scope>NUCLEOTIDE SEQUENCE [LARGE SCALE GENOMIC DNA]</scope>
    <source>
        <strain evidence="11">RhyTen1mFocal</strain>
    </source>
</reference>
<feature type="domain" description="Peptidase S54 rhomboid" evidence="10">
    <location>
        <begin position="142"/>
        <end position="290"/>
    </location>
</feature>
<dbReference type="AlphaFoldDB" id="A0AAD5ZIY6"/>
<dbReference type="PANTHER" id="PTHR43731:SF14">
    <property type="entry name" value="PRESENILIN-ASSOCIATED RHOMBOID-LIKE PROTEIN, MITOCHONDRIAL"/>
    <property type="match status" value="1"/>
</dbReference>
<evidence type="ECO:0000256" key="8">
    <source>
        <dbReference type="ARBA" id="ARBA00023136"/>
    </source>
</evidence>
<comment type="subcellular location">
    <subcellularLocation>
        <location evidence="1">Membrane</location>
        <topology evidence="1">Multi-pass membrane protein</topology>
    </subcellularLocation>
</comment>
<evidence type="ECO:0000256" key="3">
    <source>
        <dbReference type="ARBA" id="ARBA00022670"/>
    </source>
</evidence>
<dbReference type="Pfam" id="PF01694">
    <property type="entry name" value="Rhomboid"/>
    <property type="match status" value="1"/>
</dbReference>
<evidence type="ECO:0000256" key="6">
    <source>
        <dbReference type="ARBA" id="ARBA00022946"/>
    </source>
</evidence>
<comment type="caution">
    <text evidence="11">The sequence shown here is derived from an EMBL/GenBank/DDBJ whole genome shotgun (WGS) entry which is preliminary data.</text>
</comment>
<evidence type="ECO:0000313" key="12">
    <source>
        <dbReference type="Proteomes" id="UP001210211"/>
    </source>
</evidence>
<keyword evidence="12" id="KW-1185">Reference proteome</keyword>
<feature type="transmembrane region" description="Helical" evidence="9">
    <location>
        <begin position="180"/>
        <end position="198"/>
    </location>
</feature>
<feature type="transmembrane region" description="Helical" evidence="9">
    <location>
        <begin position="97"/>
        <end position="118"/>
    </location>
</feature>
<gene>
    <name evidence="11" type="ORF">LUZ61_002469</name>
</gene>
<dbReference type="GO" id="GO:0006508">
    <property type="term" value="P:proteolysis"/>
    <property type="evidence" value="ECO:0007669"/>
    <property type="project" value="UniProtKB-KW"/>
</dbReference>
<dbReference type="FunFam" id="1.20.1540.10:FF:000018">
    <property type="entry name" value="RHOMBOID-like protein 12, mitochondrial"/>
    <property type="match status" value="1"/>
</dbReference>
<keyword evidence="4 9" id="KW-0812">Transmembrane</keyword>
<evidence type="ECO:0000256" key="7">
    <source>
        <dbReference type="ARBA" id="ARBA00022989"/>
    </source>
</evidence>
<feature type="transmembrane region" description="Helical" evidence="9">
    <location>
        <begin position="244"/>
        <end position="263"/>
    </location>
</feature>
<keyword evidence="7 9" id="KW-1133">Transmembrane helix</keyword>
<keyword evidence="3" id="KW-0645">Protease</keyword>
<evidence type="ECO:0000259" key="10">
    <source>
        <dbReference type="Pfam" id="PF01694"/>
    </source>
</evidence>
<dbReference type="SUPFAM" id="SSF144091">
    <property type="entry name" value="Rhomboid-like"/>
    <property type="match status" value="1"/>
</dbReference>
<dbReference type="GO" id="GO:0016020">
    <property type="term" value="C:membrane"/>
    <property type="evidence" value="ECO:0007669"/>
    <property type="project" value="UniProtKB-SubCell"/>
</dbReference>
<feature type="transmembrane region" description="Helical" evidence="9">
    <location>
        <begin position="218"/>
        <end position="237"/>
    </location>
</feature>
<dbReference type="PANTHER" id="PTHR43731">
    <property type="entry name" value="RHOMBOID PROTEASE"/>
    <property type="match status" value="1"/>
</dbReference>
<dbReference type="InterPro" id="IPR022764">
    <property type="entry name" value="Peptidase_S54_rhomboid_dom"/>
</dbReference>
<dbReference type="InterPro" id="IPR035952">
    <property type="entry name" value="Rhomboid-like_sf"/>
</dbReference>
<keyword evidence="5" id="KW-0378">Hydrolase</keyword>
<evidence type="ECO:0000256" key="5">
    <source>
        <dbReference type="ARBA" id="ARBA00022801"/>
    </source>
</evidence>
<sequence length="300" mass="33339">MTRRLLASNLRQLLNPATTPNPKPFSFPTTNQNPLSQSHLFSWQLKPHRRLFFSTTYNYKFSGHQLLARARNALPPRSQGGLEQIVGSMRRFWSDQIMTPEGVILFLVGTNVAVFILWRNMDPSFMIKHFMISLDNFKNGWLHTLVTCAFSHIRPGHITNNMLGLYIFGRSIAVLFGPKFLLKLYLGGALVGSIFFLVEQAFLVPSDKGNQGVDKPGVHALGASAAVNAIVMLYVFLFPKSWVLLDMLIPVPAAVMGAVYITADLWRVLKGGDNVSGAGHLGGAFVAALVRSRIRKRFGL</sequence>
<keyword evidence="6" id="KW-0809">Transit peptide</keyword>
<proteinExistence type="inferred from homology"/>
<evidence type="ECO:0000256" key="1">
    <source>
        <dbReference type="ARBA" id="ARBA00004141"/>
    </source>
</evidence>
<accession>A0AAD5ZIY6</accession>
<evidence type="ECO:0000256" key="2">
    <source>
        <dbReference type="ARBA" id="ARBA00009045"/>
    </source>
</evidence>
<dbReference type="GO" id="GO:0004252">
    <property type="term" value="F:serine-type endopeptidase activity"/>
    <property type="evidence" value="ECO:0007669"/>
    <property type="project" value="InterPro"/>
</dbReference>
<dbReference type="EMBL" id="JAMRDG010000001">
    <property type="protein sequence ID" value="KAJ3698764.1"/>
    <property type="molecule type" value="Genomic_DNA"/>
</dbReference>
<keyword evidence="8 9" id="KW-0472">Membrane</keyword>
<organism evidence="11 12">
    <name type="scientific">Rhynchospora tenuis</name>
    <dbReference type="NCBI Taxonomy" id="198213"/>
    <lineage>
        <taxon>Eukaryota</taxon>
        <taxon>Viridiplantae</taxon>
        <taxon>Streptophyta</taxon>
        <taxon>Embryophyta</taxon>
        <taxon>Tracheophyta</taxon>
        <taxon>Spermatophyta</taxon>
        <taxon>Magnoliopsida</taxon>
        <taxon>Liliopsida</taxon>
        <taxon>Poales</taxon>
        <taxon>Cyperaceae</taxon>
        <taxon>Cyperoideae</taxon>
        <taxon>Rhynchosporeae</taxon>
        <taxon>Rhynchospora</taxon>
    </lineage>
</organism>
<evidence type="ECO:0000313" key="11">
    <source>
        <dbReference type="EMBL" id="KAJ3698764.1"/>
    </source>
</evidence>
<dbReference type="InterPro" id="IPR050925">
    <property type="entry name" value="Rhomboid_protease_S54"/>
</dbReference>
<dbReference type="Proteomes" id="UP001210211">
    <property type="component" value="Unassembled WGS sequence"/>
</dbReference>
<evidence type="ECO:0000256" key="9">
    <source>
        <dbReference type="SAM" id="Phobius"/>
    </source>
</evidence>
<name>A0AAD5ZIY6_9POAL</name>
<dbReference type="Gene3D" id="1.20.1540.10">
    <property type="entry name" value="Rhomboid-like"/>
    <property type="match status" value="1"/>
</dbReference>
<evidence type="ECO:0000256" key="4">
    <source>
        <dbReference type="ARBA" id="ARBA00022692"/>
    </source>
</evidence>
<protein>
    <recommendedName>
        <fullName evidence="10">Peptidase S54 rhomboid domain-containing protein</fullName>
    </recommendedName>
</protein>
<comment type="similarity">
    <text evidence="2">Belongs to the peptidase S54 family.</text>
</comment>